<feature type="domain" description="Apple" evidence="3">
    <location>
        <begin position="602"/>
        <end position="683"/>
    </location>
</feature>
<feature type="region of interest" description="Disordered" evidence="1">
    <location>
        <begin position="30"/>
        <end position="55"/>
    </location>
</feature>
<feature type="compositionally biased region" description="Low complexity" evidence="1">
    <location>
        <begin position="32"/>
        <end position="55"/>
    </location>
</feature>
<evidence type="ECO:0000313" key="5">
    <source>
        <dbReference type="Proteomes" id="UP000635477"/>
    </source>
</evidence>
<name>A0A8H4XK52_9HYPO</name>
<keyword evidence="5" id="KW-1185">Reference proteome</keyword>
<dbReference type="InterPro" id="IPR003609">
    <property type="entry name" value="Pan_app"/>
</dbReference>
<feature type="chain" id="PRO_5034470295" description="Apple domain-containing protein" evidence="2">
    <location>
        <begin position="22"/>
        <end position="974"/>
    </location>
</feature>
<keyword evidence="2" id="KW-0732">Signal</keyword>
<feature type="region of interest" description="Disordered" evidence="1">
    <location>
        <begin position="250"/>
        <end position="388"/>
    </location>
</feature>
<feature type="compositionally biased region" description="Low complexity" evidence="1">
    <location>
        <begin position="250"/>
        <end position="277"/>
    </location>
</feature>
<gene>
    <name evidence="4" type="ORF">FZEAL_5895</name>
</gene>
<evidence type="ECO:0000313" key="4">
    <source>
        <dbReference type="EMBL" id="KAF4977611.1"/>
    </source>
</evidence>
<comment type="caution">
    <text evidence="4">The sequence shown here is derived from an EMBL/GenBank/DDBJ whole genome shotgun (WGS) entry which is preliminary data.</text>
</comment>
<feature type="compositionally biased region" description="Polar residues" evidence="1">
    <location>
        <begin position="358"/>
        <end position="381"/>
    </location>
</feature>
<feature type="compositionally biased region" description="Polar residues" evidence="1">
    <location>
        <begin position="319"/>
        <end position="345"/>
    </location>
</feature>
<dbReference type="Proteomes" id="UP000635477">
    <property type="component" value="Unassembled WGS sequence"/>
</dbReference>
<reference evidence="4" key="1">
    <citation type="journal article" date="2020" name="BMC Genomics">
        <title>Correction to: Identification and distribution of gene clusters required for synthesis of sphingolipid metabolism inhibitors in diverse species of the filamentous fungus Fusarium.</title>
        <authorList>
            <person name="Kim H.S."/>
            <person name="Lohmar J.M."/>
            <person name="Busman M."/>
            <person name="Brown D.W."/>
            <person name="Naumann T.A."/>
            <person name="Divon H.H."/>
            <person name="Lysoe E."/>
            <person name="Uhlig S."/>
            <person name="Proctor R.H."/>
        </authorList>
    </citation>
    <scope>NUCLEOTIDE SEQUENCE</scope>
    <source>
        <strain evidence="4">NRRL 22465</strain>
    </source>
</reference>
<organism evidence="4 5">
    <name type="scientific">Fusarium zealandicum</name>
    <dbReference type="NCBI Taxonomy" id="1053134"/>
    <lineage>
        <taxon>Eukaryota</taxon>
        <taxon>Fungi</taxon>
        <taxon>Dikarya</taxon>
        <taxon>Ascomycota</taxon>
        <taxon>Pezizomycotina</taxon>
        <taxon>Sordariomycetes</taxon>
        <taxon>Hypocreomycetidae</taxon>
        <taxon>Hypocreales</taxon>
        <taxon>Nectriaceae</taxon>
        <taxon>Fusarium</taxon>
        <taxon>Fusarium staphyleae species complex</taxon>
    </lineage>
</organism>
<accession>A0A8H4XK52</accession>
<feature type="signal peptide" evidence="2">
    <location>
        <begin position="1"/>
        <end position="21"/>
    </location>
</feature>
<feature type="compositionally biased region" description="Low complexity" evidence="1">
    <location>
        <begin position="305"/>
        <end position="318"/>
    </location>
</feature>
<dbReference type="Pfam" id="PF14295">
    <property type="entry name" value="PAN_4"/>
    <property type="match status" value="2"/>
</dbReference>
<dbReference type="PROSITE" id="PS50948">
    <property type="entry name" value="PAN"/>
    <property type="match status" value="1"/>
</dbReference>
<proteinExistence type="predicted"/>
<dbReference type="Pfam" id="PF00024">
    <property type="entry name" value="PAN_1"/>
    <property type="match status" value="1"/>
</dbReference>
<evidence type="ECO:0000256" key="1">
    <source>
        <dbReference type="SAM" id="MobiDB-lite"/>
    </source>
</evidence>
<evidence type="ECO:0000259" key="3">
    <source>
        <dbReference type="PROSITE" id="PS50948"/>
    </source>
</evidence>
<dbReference type="OrthoDB" id="5388283at2759"/>
<dbReference type="EMBL" id="JABEYC010000429">
    <property type="protein sequence ID" value="KAF4977611.1"/>
    <property type="molecule type" value="Genomic_DNA"/>
</dbReference>
<feature type="compositionally biased region" description="Low complexity" evidence="1">
    <location>
        <begin position="346"/>
        <end position="357"/>
    </location>
</feature>
<evidence type="ECO:0000256" key="2">
    <source>
        <dbReference type="SAM" id="SignalP"/>
    </source>
</evidence>
<sequence length="974" mass="105441">MRSAWTLAALALSGTLDLASASVCKPHRSVLSTSTESDASGTTTTSGLDSSTTETKGSTVVKNIMSNGNFALRDSENPSIIPGFSIQGQAEIVENKGYTGDGSKEKGCVEMSASENSPSKRKRGIGNIVSISQQLDNLDVKKKYTVRFFYAVVTSPASINVCFLNAYIGGHEFFTTVILSVGQGIEWNTVLTQSDVPAPEAAFSISMNCIRGDFAMIYVDSIFMSNQVTPENINNVVIDYGNDGDITTTTTSARDLTTSETLAAADSTASTSHSTETGMGSESLSGDVTSTQDPTESTDTSNGPDTLTWDTTTSTDTTKGPSTASWLPTQSTESPNGPNTPTWEATTSTDTTKGPSTASWLPTQSTESRNGPNTPAQNPATTGPLDSATTETLEPISTRTLSPSGSRVCPAGAPPPGYCTPVLPKVTQTVSLPGVEIMSDNDQPVVPRACWAYGVPKTGLWGRAKWSKPRQNSIADCALLCKQEGSACKAFAYNIHDTEDPSCYFLNDRIGISGINLNRPWSLIWNDFDCFECNDCDILNSEDVKTESTETTGPSTSTLSFYTSILPSSEVAMSTTTISTPSETASCPSCRHANAPPSNAVCEKIGKLSTGDLEPYANNNYDKATLQTTSEQCATICFQLAGCRASSYDYARRRCIFTNTELTNSVFQQATDQNPSDYVLPWSSTSCWTCSTDCSLVETTASLSSPERTTSATQTQITTTFESSVRPSTTVSESVMPACTLALSDGCLNTPDYDSASCNRQGTFRRSFVLEENEYPWADDNWHCQALCNQIPDRCQSSAWDQNVRKCRFSSQSISDSSFSAGTGSDDLYWSEQSCYRCFCHDRDRNDYLASLATATPTATCSVSFEREDAICELKQNPESNLLCEHDGYFPWAYDRAPLQKFPHQDSVEQCAAICEANPDCQASAWSAESGRCVIGYHELQYITWQEFGNDLLTWSDKGCWDCPDCVQNLKWRV</sequence>
<dbReference type="Gene3D" id="3.50.4.10">
    <property type="entry name" value="Hepatocyte Growth Factor"/>
    <property type="match status" value="1"/>
</dbReference>
<reference evidence="4" key="2">
    <citation type="submission" date="2020-05" db="EMBL/GenBank/DDBJ databases">
        <authorList>
            <person name="Kim H.-S."/>
            <person name="Proctor R.H."/>
            <person name="Brown D.W."/>
        </authorList>
    </citation>
    <scope>NUCLEOTIDE SEQUENCE</scope>
    <source>
        <strain evidence="4">NRRL 22465</strain>
    </source>
</reference>
<dbReference type="AlphaFoldDB" id="A0A8H4XK52"/>
<feature type="compositionally biased region" description="Polar residues" evidence="1">
    <location>
        <begin position="278"/>
        <end position="304"/>
    </location>
</feature>
<protein>
    <recommendedName>
        <fullName evidence="3">Apple domain-containing protein</fullName>
    </recommendedName>
</protein>